<dbReference type="GeneID" id="17305439"/>
<dbReference type="RefSeq" id="XP_005835677.1">
    <property type="nucleotide sequence ID" value="XM_005835620.1"/>
</dbReference>
<reference evidence="3 5" key="1">
    <citation type="journal article" date="2012" name="Nature">
        <title>Algal genomes reveal evolutionary mosaicism and the fate of nucleomorphs.</title>
        <authorList>
            <consortium name="DOE Joint Genome Institute"/>
            <person name="Curtis B.A."/>
            <person name="Tanifuji G."/>
            <person name="Burki F."/>
            <person name="Gruber A."/>
            <person name="Irimia M."/>
            <person name="Maruyama S."/>
            <person name="Arias M.C."/>
            <person name="Ball S.G."/>
            <person name="Gile G.H."/>
            <person name="Hirakawa Y."/>
            <person name="Hopkins J.F."/>
            <person name="Kuo A."/>
            <person name="Rensing S.A."/>
            <person name="Schmutz J."/>
            <person name="Symeonidi A."/>
            <person name="Elias M."/>
            <person name="Eveleigh R.J."/>
            <person name="Herman E.K."/>
            <person name="Klute M.J."/>
            <person name="Nakayama T."/>
            <person name="Obornik M."/>
            <person name="Reyes-Prieto A."/>
            <person name="Armbrust E.V."/>
            <person name="Aves S.J."/>
            <person name="Beiko R.G."/>
            <person name="Coutinho P."/>
            <person name="Dacks J.B."/>
            <person name="Durnford D.G."/>
            <person name="Fast N.M."/>
            <person name="Green B.R."/>
            <person name="Grisdale C.J."/>
            <person name="Hempel F."/>
            <person name="Henrissat B."/>
            <person name="Hoppner M.P."/>
            <person name="Ishida K."/>
            <person name="Kim E."/>
            <person name="Koreny L."/>
            <person name="Kroth P.G."/>
            <person name="Liu Y."/>
            <person name="Malik S.B."/>
            <person name="Maier U.G."/>
            <person name="McRose D."/>
            <person name="Mock T."/>
            <person name="Neilson J.A."/>
            <person name="Onodera N.T."/>
            <person name="Poole A.M."/>
            <person name="Pritham E.J."/>
            <person name="Richards T.A."/>
            <person name="Rocap G."/>
            <person name="Roy S.W."/>
            <person name="Sarai C."/>
            <person name="Schaack S."/>
            <person name="Shirato S."/>
            <person name="Slamovits C.H."/>
            <person name="Spencer D.F."/>
            <person name="Suzuki S."/>
            <person name="Worden A.Z."/>
            <person name="Zauner S."/>
            <person name="Barry K."/>
            <person name="Bell C."/>
            <person name="Bharti A.K."/>
            <person name="Crow J.A."/>
            <person name="Grimwood J."/>
            <person name="Kramer R."/>
            <person name="Lindquist E."/>
            <person name="Lucas S."/>
            <person name="Salamov A."/>
            <person name="McFadden G.I."/>
            <person name="Lane C.E."/>
            <person name="Keeling P.J."/>
            <person name="Gray M.W."/>
            <person name="Grigoriev I.V."/>
            <person name="Archibald J.M."/>
        </authorList>
    </citation>
    <scope>NUCLEOTIDE SEQUENCE</scope>
    <source>
        <strain evidence="3 5">CCMP2712</strain>
    </source>
</reference>
<reference evidence="5" key="2">
    <citation type="submission" date="2012-11" db="EMBL/GenBank/DDBJ databases">
        <authorList>
            <person name="Kuo A."/>
            <person name="Curtis B.A."/>
            <person name="Tanifuji G."/>
            <person name="Burki F."/>
            <person name="Gruber A."/>
            <person name="Irimia M."/>
            <person name="Maruyama S."/>
            <person name="Arias M.C."/>
            <person name="Ball S.G."/>
            <person name="Gile G.H."/>
            <person name="Hirakawa Y."/>
            <person name="Hopkins J.F."/>
            <person name="Rensing S.A."/>
            <person name="Schmutz J."/>
            <person name="Symeonidi A."/>
            <person name="Elias M."/>
            <person name="Eveleigh R.J."/>
            <person name="Herman E.K."/>
            <person name="Klute M.J."/>
            <person name="Nakayama T."/>
            <person name="Obornik M."/>
            <person name="Reyes-Prieto A."/>
            <person name="Armbrust E.V."/>
            <person name="Aves S.J."/>
            <person name="Beiko R.G."/>
            <person name="Coutinho P."/>
            <person name="Dacks J.B."/>
            <person name="Durnford D.G."/>
            <person name="Fast N.M."/>
            <person name="Green B.R."/>
            <person name="Grisdale C."/>
            <person name="Hempe F."/>
            <person name="Henrissat B."/>
            <person name="Hoppner M.P."/>
            <person name="Ishida K.-I."/>
            <person name="Kim E."/>
            <person name="Koreny L."/>
            <person name="Kroth P.G."/>
            <person name="Liu Y."/>
            <person name="Malik S.-B."/>
            <person name="Maier U.G."/>
            <person name="McRose D."/>
            <person name="Mock T."/>
            <person name="Neilson J.A."/>
            <person name="Onodera N.T."/>
            <person name="Poole A.M."/>
            <person name="Pritham E.J."/>
            <person name="Richards T.A."/>
            <person name="Rocap G."/>
            <person name="Roy S.W."/>
            <person name="Sarai C."/>
            <person name="Schaack S."/>
            <person name="Shirato S."/>
            <person name="Slamovits C.H."/>
            <person name="Spencer D.F."/>
            <person name="Suzuki S."/>
            <person name="Worden A.Z."/>
            <person name="Zauner S."/>
            <person name="Barry K."/>
            <person name="Bell C."/>
            <person name="Bharti A.K."/>
            <person name="Crow J.A."/>
            <person name="Grimwood J."/>
            <person name="Kramer R."/>
            <person name="Lindquist E."/>
            <person name="Lucas S."/>
            <person name="Salamov A."/>
            <person name="McFadden G.I."/>
            <person name="Lane C.E."/>
            <person name="Keeling P.J."/>
            <person name="Gray M.W."/>
            <person name="Grigoriev I.V."/>
            <person name="Archibald J.M."/>
        </authorList>
    </citation>
    <scope>NUCLEOTIDE SEQUENCE</scope>
    <source>
        <strain evidence="5">CCMP2712</strain>
    </source>
</reference>
<evidence type="ECO:0000313" key="4">
    <source>
        <dbReference type="EnsemblProtists" id="EKX48697"/>
    </source>
</evidence>
<dbReference type="PaxDb" id="55529-EKX48697"/>
<evidence type="ECO:0000313" key="3">
    <source>
        <dbReference type="EMBL" id="EKX48697.1"/>
    </source>
</evidence>
<feature type="region of interest" description="Disordered" evidence="1">
    <location>
        <begin position="481"/>
        <end position="539"/>
    </location>
</feature>
<dbReference type="SUPFAM" id="SSF50156">
    <property type="entry name" value="PDZ domain-like"/>
    <property type="match status" value="1"/>
</dbReference>
<dbReference type="InterPro" id="IPR036034">
    <property type="entry name" value="PDZ_sf"/>
</dbReference>
<dbReference type="PROSITE" id="PS50106">
    <property type="entry name" value="PDZ"/>
    <property type="match status" value="1"/>
</dbReference>
<dbReference type="OrthoDB" id="10029564at2759"/>
<sequence>MDRVGRRRREKVRIETRRYSPSYNGMPFVSSAPSTPPYYVQTGSFRSQYITHVSEPPNGYSFLSFQSAEESSVVDNFSPRYQFPLREVSSYEDSFLVLAEVMSALTEPSGKPVDILDEARHFEGELLPASRSASLDVSASPNLSLSSRLRMRGASGASAKALGSTLGICLEVGGSCPRRIQSLVPGGPAQTSGLLQAGDEIVSVDGIEVSDTSVMEVLRKPSPIASKCRICGTLCRSPAASTEHAQVNRRGKKLDVTLHRAHFGMVRGVRKLLEMVDMLETNLRLHGAHKIVGSSLAAIRSQILEMEKQRSSRDVSIMQTFKAKRVREMFIAEGIQMLQQWMLSEKLTREERCHAVCLRVHLNISRIQRCWPLKSLLMVEEENSCLKSDLIKARLYIEELEANDRMKLTGEARSLRDGKERMDGAGRKDLERSLEETKKEIEATLMEMARKEELKKLEINIAKEADEEKTKLTREEMRRMEEKLGAAERSEADMREKAKAAEEKAGRSQAEAEVEEGEREGGEGLREAGGQEARKDAERVREELRRAEEDKEKLRREVLAQNSTICSLEEEKRNGKVAEENLVTRCEVLASSNEEKSHHLNNIQSSCKLILQDFTSAMGEICKKRLMVFSR</sequence>
<organism evidence="3">
    <name type="scientific">Guillardia theta (strain CCMP2712)</name>
    <name type="common">Cryptophyte</name>
    <dbReference type="NCBI Taxonomy" id="905079"/>
    <lineage>
        <taxon>Eukaryota</taxon>
        <taxon>Cryptophyceae</taxon>
        <taxon>Pyrenomonadales</taxon>
        <taxon>Geminigeraceae</taxon>
        <taxon>Guillardia</taxon>
    </lineage>
</organism>
<dbReference type="InterPro" id="IPR001478">
    <property type="entry name" value="PDZ"/>
</dbReference>
<dbReference type="CDD" id="cd00136">
    <property type="entry name" value="PDZ_canonical"/>
    <property type="match status" value="1"/>
</dbReference>
<dbReference type="Gene3D" id="2.30.42.10">
    <property type="match status" value="1"/>
</dbReference>
<evidence type="ECO:0000313" key="5">
    <source>
        <dbReference type="Proteomes" id="UP000011087"/>
    </source>
</evidence>
<accession>L1JK34</accession>
<dbReference type="AlphaFoldDB" id="L1JK34"/>
<keyword evidence="5" id="KW-1185">Reference proteome</keyword>
<feature type="domain" description="PDZ" evidence="2">
    <location>
        <begin position="163"/>
        <end position="220"/>
    </location>
</feature>
<dbReference type="Proteomes" id="UP000011087">
    <property type="component" value="Unassembled WGS sequence"/>
</dbReference>
<dbReference type="SMART" id="SM00228">
    <property type="entry name" value="PDZ"/>
    <property type="match status" value="1"/>
</dbReference>
<gene>
    <name evidence="3" type="ORF">GUITHDRAFT_136392</name>
</gene>
<feature type="compositionally biased region" description="Basic and acidic residues" evidence="1">
    <location>
        <begin position="481"/>
        <end position="506"/>
    </location>
</feature>
<evidence type="ECO:0000259" key="2">
    <source>
        <dbReference type="PROSITE" id="PS50106"/>
    </source>
</evidence>
<evidence type="ECO:0000256" key="1">
    <source>
        <dbReference type="SAM" id="MobiDB-lite"/>
    </source>
</evidence>
<dbReference type="HOGENOM" id="CLU_433790_0_0_1"/>
<proteinExistence type="predicted"/>
<reference evidence="4" key="3">
    <citation type="submission" date="2016-03" db="UniProtKB">
        <authorList>
            <consortium name="EnsemblProtists"/>
        </authorList>
    </citation>
    <scope>IDENTIFICATION</scope>
</reference>
<dbReference type="KEGG" id="gtt:GUITHDRAFT_136392"/>
<dbReference type="EMBL" id="JH992984">
    <property type="protein sequence ID" value="EKX48697.1"/>
    <property type="molecule type" value="Genomic_DNA"/>
</dbReference>
<dbReference type="Pfam" id="PF00595">
    <property type="entry name" value="PDZ"/>
    <property type="match status" value="1"/>
</dbReference>
<protein>
    <recommendedName>
        <fullName evidence="2">PDZ domain-containing protein</fullName>
    </recommendedName>
</protein>
<name>L1JK34_GUITC</name>
<dbReference type="EnsemblProtists" id="EKX48697">
    <property type="protein sequence ID" value="EKX48697"/>
    <property type="gene ID" value="GUITHDRAFT_136392"/>
</dbReference>